<dbReference type="PROSITE" id="PS51819">
    <property type="entry name" value="VOC"/>
    <property type="match status" value="1"/>
</dbReference>
<feature type="domain" description="VOC" evidence="3">
    <location>
        <begin position="163"/>
        <end position="291"/>
    </location>
</feature>
<keyword evidence="1" id="KW-0479">Metal-binding</keyword>
<dbReference type="GO" id="GO:0046872">
    <property type="term" value="F:metal ion binding"/>
    <property type="evidence" value="ECO:0007669"/>
    <property type="project" value="UniProtKB-KW"/>
</dbReference>
<dbReference type="Proteomes" id="UP000699042">
    <property type="component" value="Unassembled WGS sequence"/>
</dbReference>
<dbReference type="PANTHER" id="PTHR43048">
    <property type="entry name" value="METHYLMALONYL-COA EPIMERASE"/>
    <property type="match status" value="1"/>
</dbReference>
<dbReference type="AlphaFoldDB" id="A0A9P7QPQ4"/>
<dbReference type="SUPFAM" id="SSF54593">
    <property type="entry name" value="Glyoxalase/Bleomycin resistance protein/Dihydroxybiphenyl dioxygenase"/>
    <property type="match status" value="1"/>
</dbReference>
<organism evidence="4 5">
    <name type="scientific">Colletotrichum scovillei</name>
    <dbReference type="NCBI Taxonomy" id="1209932"/>
    <lineage>
        <taxon>Eukaryota</taxon>
        <taxon>Fungi</taxon>
        <taxon>Dikarya</taxon>
        <taxon>Ascomycota</taxon>
        <taxon>Pezizomycotina</taxon>
        <taxon>Sordariomycetes</taxon>
        <taxon>Hypocreomycetidae</taxon>
        <taxon>Glomerellales</taxon>
        <taxon>Glomerellaceae</taxon>
        <taxon>Colletotrichum</taxon>
        <taxon>Colletotrichum acutatum species complex</taxon>
    </lineage>
</organism>
<keyword evidence="5" id="KW-1185">Reference proteome</keyword>
<comment type="caution">
    <text evidence="4">The sequence shown here is derived from an EMBL/GenBank/DDBJ whole genome shotgun (WGS) entry which is preliminary data.</text>
</comment>
<dbReference type="GO" id="GO:0004493">
    <property type="term" value="F:methylmalonyl-CoA epimerase activity"/>
    <property type="evidence" value="ECO:0007669"/>
    <property type="project" value="TreeGrafter"/>
</dbReference>
<evidence type="ECO:0000256" key="1">
    <source>
        <dbReference type="ARBA" id="ARBA00022723"/>
    </source>
</evidence>
<dbReference type="EMBL" id="JAESDN010000057">
    <property type="protein sequence ID" value="KAG7040307.1"/>
    <property type="molecule type" value="Genomic_DNA"/>
</dbReference>
<dbReference type="InterPro" id="IPR051785">
    <property type="entry name" value="MMCE/EMCE_epimerase"/>
</dbReference>
<dbReference type="InterPro" id="IPR037523">
    <property type="entry name" value="VOC_core"/>
</dbReference>
<evidence type="ECO:0000313" key="5">
    <source>
        <dbReference type="Proteomes" id="UP000699042"/>
    </source>
</evidence>
<sequence length="349" mass="38980">MASLAATRISLKSLLYVWYRHADIDKTDNFLTDFGLIKVEQTSDKIWYRGFGESPVCYISEKSENGTPAFLGGGWSVETYEDLQAAAQLPGASPISKAEDAIEGDKVTLTDPAGGLAHLHWGQRERKIAKDEVPKKLTYNTWNTKSRKGEFQRFDDGPSDIHKLGHYGYEVNHGDFEKVRQWYFDTLTLTATDPLFNPHTGKDIMTFMHLDKGEEYVDHHNFFVSAGDVKGCTANHCSFEVDDFDSELKGHNFLAKRGWSLVWGIGRHLLGSQIFDYWFDNDGFVLEHYADGDLVNCHNPPQREPASPDSIAVWAPMLPLAFLTRNKEDIGKALGPPPGAGGPPNSVPS</sequence>
<evidence type="ECO:0000256" key="2">
    <source>
        <dbReference type="SAM" id="MobiDB-lite"/>
    </source>
</evidence>
<dbReference type="PANTHER" id="PTHR43048:SF3">
    <property type="entry name" value="METHYLMALONYL-COA EPIMERASE, MITOCHONDRIAL"/>
    <property type="match status" value="1"/>
</dbReference>
<protein>
    <recommendedName>
        <fullName evidence="3">VOC domain-containing protein</fullName>
    </recommendedName>
</protein>
<evidence type="ECO:0000313" key="4">
    <source>
        <dbReference type="EMBL" id="KAG7040307.1"/>
    </source>
</evidence>
<name>A0A9P7QPQ4_9PEZI</name>
<dbReference type="GO" id="GO:0005739">
    <property type="term" value="C:mitochondrion"/>
    <property type="evidence" value="ECO:0007669"/>
    <property type="project" value="TreeGrafter"/>
</dbReference>
<dbReference type="Gene3D" id="3.10.180.10">
    <property type="entry name" value="2,3-Dihydroxybiphenyl 1,2-Dioxygenase, domain 1"/>
    <property type="match status" value="2"/>
</dbReference>
<gene>
    <name evidence="4" type="ORF">JMJ77_009918</name>
</gene>
<feature type="region of interest" description="Disordered" evidence="2">
    <location>
        <begin position="329"/>
        <end position="349"/>
    </location>
</feature>
<proteinExistence type="predicted"/>
<dbReference type="InterPro" id="IPR029068">
    <property type="entry name" value="Glyas_Bleomycin-R_OHBP_Dase"/>
</dbReference>
<feature type="compositionally biased region" description="Pro residues" evidence="2">
    <location>
        <begin position="335"/>
        <end position="349"/>
    </location>
</feature>
<accession>A0A9P7QPQ4</accession>
<reference evidence="4" key="1">
    <citation type="submission" date="2021-05" db="EMBL/GenBank/DDBJ databases">
        <title>Comparative genomics of three Colletotrichum scovillei strains and genetic complementation revealed genes involved fungal growth and virulence on chili pepper.</title>
        <authorList>
            <person name="Hsieh D.-K."/>
            <person name="Chuang S.-C."/>
            <person name="Chen C.-Y."/>
            <person name="Chao Y.-T."/>
            <person name="Lu M.-Y.J."/>
            <person name="Lee M.-H."/>
            <person name="Shih M.-C."/>
        </authorList>
    </citation>
    <scope>NUCLEOTIDE SEQUENCE</scope>
    <source>
        <strain evidence="4">Coll-153</strain>
    </source>
</reference>
<evidence type="ECO:0000259" key="3">
    <source>
        <dbReference type="PROSITE" id="PS51819"/>
    </source>
</evidence>
<dbReference type="GO" id="GO:0046491">
    <property type="term" value="P:L-methylmalonyl-CoA metabolic process"/>
    <property type="evidence" value="ECO:0007669"/>
    <property type="project" value="TreeGrafter"/>
</dbReference>